<evidence type="ECO:0000256" key="1">
    <source>
        <dbReference type="ARBA" id="ARBA00000085"/>
    </source>
</evidence>
<dbReference type="SUPFAM" id="SSF55785">
    <property type="entry name" value="PYP-like sensor domain (PAS domain)"/>
    <property type="match status" value="1"/>
</dbReference>
<reference evidence="10 11" key="1">
    <citation type="submission" date="2016-10" db="EMBL/GenBank/DDBJ databases">
        <authorList>
            <person name="Varghese N."/>
            <person name="Submissions S."/>
        </authorList>
    </citation>
    <scope>NUCLEOTIDE SEQUENCE [LARGE SCALE GENOMIC DNA]</scope>
    <source>
        <strain evidence="10 11">DSM 21822</strain>
    </source>
</reference>
<comment type="catalytic activity">
    <reaction evidence="1">
        <text>ATP + protein L-histidine = ADP + protein N-phospho-L-histidine.</text>
        <dbReference type="EC" id="2.7.13.3"/>
    </reaction>
</comment>
<sequence>MQSETGKGEGIGSLPSDVRDFVASSSRLAALHALETLDTEADPDFDHLTRVAASAMNVPIALVSLVDLDRQWFKSCIGLPDRETPISMSFCAHAIAGGDDVMVIEDATKDARFAQNPLVTGAPNIRFYAGAPIAVSGEKIGTLCVIDQAPRARPEPVQLEQLRSLAALASTLLTLKDDTRKGKIARAALLREEKRHALALEAATIASWVWHVESDTIECDPLLAVLFNVPYSARIKAEDLYRAIDSRDVTDTETHLKRVLTESDDYSGEYRVAGVTPARWLASRGKVIERDADGRPALVYGVNFEITERRTAEERQRLLLREINHRVKNTLATVQALASQTVRHSREPREFLEAFSGRLHALGLAHGLLSDHEWRGIGLKDLIQLQVMPFDNVGVPRIELLGEDVLLSPDQALALGLILHELASNALKYGSLSVQTGKVDLSWTTQMTDDAPRLAISWKESGGPAVEPPEHHGFGSILIQRSLGKVLSSNVKHEFPPDGVSAEISMPLEQQAS</sequence>
<evidence type="ECO:0000259" key="9">
    <source>
        <dbReference type="SMART" id="SM00911"/>
    </source>
</evidence>
<dbReference type="AlphaFoldDB" id="A0A1I3XAB7"/>
<evidence type="ECO:0000313" key="11">
    <source>
        <dbReference type="Proteomes" id="UP000323300"/>
    </source>
</evidence>
<dbReference type="InterPro" id="IPR036890">
    <property type="entry name" value="HATPase_C_sf"/>
</dbReference>
<accession>A0A1I3XAB7</accession>
<dbReference type="Proteomes" id="UP000323300">
    <property type="component" value="Unassembled WGS sequence"/>
</dbReference>
<dbReference type="PANTHER" id="PTHR41523">
    <property type="entry name" value="TWO-COMPONENT SYSTEM SENSOR PROTEIN"/>
    <property type="match status" value="1"/>
</dbReference>
<dbReference type="InterPro" id="IPR011102">
    <property type="entry name" value="Sig_transdc_His_kinase_HWE"/>
</dbReference>
<dbReference type="SUPFAM" id="SSF55781">
    <property type="entry name" value="GAF domain-like"/>
    <property type="match status" value="1"/>
</dbReference>
<evidence type="ECO:0000256" key="2">
    <source>
        <dbReference type="ARBA" id="ARBA00012438"/>
    </source>
</evidence>
<feature type="domain" description="GAF" evidence="8">
    <location>
        <begin position="40"/>
        <end position="183"/>
    </location>
</feature>
<evidence type="ECO:0000313" key="10">
    <source>
        <dbReference type="EMBL" id="SFK16562.1"/>
    </source>
</evidence>
<dbReference type="InterPro" id="IPR029016">
    <property type="entry name" value="GAF-like_dom_sf"/>
</dbReference>
<evidence type="ECO:0000256" key="4">
    <source>
        <dbReference type="ARBA" id="ARBA00022679"/>
    </source>
</evidence>
<keyword evidence="6 10" id="KW-0418">Kinase</keyword>
<dbReference type="Pfam" id="PF01590">
    <property type="entry name" value="GAF"/>
    <property type="match status" value="1"/>
</dbReference>
<dbReference type="Gene3D" id="3.30.450.40">
    <property type="match status" value="1"/>
</dbReference>
<evidence type="ECO:0000256" key="5">
    <source>
        <dbReference type="ARBA" id="ARBA00022741"/>
    </source>
</evidence>
<name>A0A1I3XAB7_9HYPH</name>
<dbReference type="EMBL" id="FOSL01000003">
    <property type="protein sequence ID" value="SFK16562.1"/>
    <property type="molecule type" value="Genomic_DNA"/>
</dbReference>
<dbReference type="EC" id="2.7.13.3" evidence="2"/>
<proteinExistence type="predicted"/>
<gene>
    <name evidence="10" type="ORF">SAMN04488498_10396</name>
</gene>
<dbReference type="GO" id="GO:0004673">
    <property type="term" value="F:protein histidine kinase activity"/>
    <property type="evidence" value="ECO:0007669"/>
    <property type="project" value="UniProtKB-EC"/>
</dbReference>
<dbReference type="Pfam" id="PF07536">
    <property type="entry name" value="HWE_HK"/>
    <property type="match status" value="1"/>
</dbReference>
<keyword evidence="5" id="KW-0547">Nucleotide-binding</keyword>
<dbReference type="Gene3D" id="3.30.565.10">
    <property type="entry name" value="Histidine kinase-like ATPase, C-terminal domain"/>
    <property type="match status" value="1"/>
</dbReference>
<keyword evidence="7" id="KW-0067">ATP-binding</keyword>
<dbReference type="PANTHER" id="PTHR41523:SF7">
    <property type="entry name" value="HISTIDINE KINASE"/>
    <property type="match status" value="1"/>
</dbReference>
<evidence type="ECO:0000256" key="3">
    <source>
        <dbReference type="ARBA" id="ARBA00022553"/>
    </source>
</evidence>
<dbReference type="GO" id="GO:0005524">
    <property type="term" value="F:ATP binding"/>
    <property type="evidence" value="ECO:0007669"/>
    <property type="project" value="UniProtKB-KW"/>
</dbReference>
<keyword evidence="3" id="KW-0597">Phosphoprotein</keyword>
<evidence type="ECO:0000259" key="8">
    <source>
        <dbReference type="SMART" id="SM00065"/>
    </source>
</evidence>
<evidence type="ECO:0000256" key="7">
    <source>
        <dbReference type="ARBA" id="ARBA00022840"/>
    </source>
</evidence>
<organism evidence="10 11">
    <name type="scientific">Neomesorhizobium albiziae</name>
    <dbReference type="NCBI Taxonomy" id="335020"/>
    <lineage>
        <taxon>Bacteria</taxon>
        <taxon>Pseudomonadati</taxon>
        <taxon>Pseudomonadota</taxon>
        <taxon>Alphaproteobacteria</taxon>
        <taxon>Hyphomicrobiales</taxon>
        <taxon>Phyllobacteriaceae</taxon>
        <taxon>Neomesorhizobium</taxon>
    </lineage>
</organism>
<dbReference type="SMART" id="SM00065">
    <property type="entry name" value="GAF"/>
    <property type="match status" value="1"/>
</dbReference>
<evidence type="ECO:0000256" key="6">
    <source>
        <dbReference type="ARBA" id="ARBA00022777"/>
    </source>
</evidence>
<keyword evidence="11" id="KW-1185">Reference proteome</keyword>
<protein>
    <recommendedName>
        <fullName evidence="2">histidine kinase</fullName>
        <ecNumber evidence="2">2.7.13.3</ecNumber>
    </recommendedName>
</protein>
<dbReference type="InterPro" id="IPR003018">
    <property type="entry name" value="GAF"/>
</dbReference>
<keyword evidence="4" id="KW-0808">Transferase</keyword>
<dbReference type="SMART" id="SM00911">
    <property type="entry name" value="HWE_HK"/>
    <property type="match status" value="1"/>
</dbReference>
<dbReference type="RefSeq" id="WP_244621630.1">
    <property type="nucleotide sequence ID" value="NZ_BSPE01000008.1"/>
</dbReference>
<feature type="domain" description="Signal transduction histidine kinase HWE region" evidence="9">
    <location>
        <begin position="322"/>
        <end position="404"/>
    </location>
</feature>
<dbReference type="Gene3D" id="3.30.450.20">
    <property type="entry name" value="PAS domain"/>
    <property type="match status" value="2"/>
</dbReference>
<dbReference type="InterPro" id="IPR035965">
    <property type="entry name" value="PAS-like_dom_sf"/>
</dbReference>